<evidence type="ECO:0000256" key="5">
    <source>
        <dbReference type="PROSITE-ProRule" id="PRU00267"/>
    </source>
</evidence>
<keyword evidence="10" id="KW-1185">Reference proteome</keyword>
<dbReference type="InterPro" id="IPR050342">
    <property type="entry name" value="HMGB"/>
</dbReference>
<gene>
    <name evidence="9" type="primary">HMGB3</name>
    <name evidence="11" type="synonym">LOC100204109</name>
</gene>
<dbReference type="AlphaFoldDB" id="I3V7W5"/>
<dbReference type="Gene3D" id="1.10.30.10">
    <property type="entry name" value="High mobility group box domain"/>
    <property type="match status" value="2"/>
</dbReference>
<dbReference type="PANTHER" id="PTHR48112">
    <property type="entry name" value="HIGH MOBILITY GROUP PROTEIN DSP1"/>
    <property type="match status" value="1"/>
</dbReference>
<feature type="compositionally biased region" description="Basic and acidic residues" evidence="6">
    <location>
        <begin position="1"/>
        <end position="10"/>
    </location>
</feature>
<feature type="DNA-binding region" description="HMG box" evidence="5">
    <location>
        <begin position="108"/>
        <end position="176"/>
    </location>
</feature>
<dbReference type="EMBL" id="HAAD01005803">
    <property type="protein sequence ID" value="CDG72035.1"/>
    <property type="molecule type" value="mRNA"/>
</dbReference>
<dbReference type="Pfam" id="PF09011">
    <property type="entry name" value="HMG_box_2"/>
    <property type="match status" value="1"/>
</dbReference>
<dbReference type="RefSeq" id="NP_001274297.1">
    <property type="nucleotide sequence ID" value="NM_001287368.1"/>
</dbReference>
<dbReference type="PRINTS" id="PR00886">
    <property type="entry name" value="HIGHMOBLTY12"/>
</dbReference>
<dbReference type="InterPro" id="IPR036910">
    <property type="entry name" value="HMG_box_dom_sf"/>
</dbReference>
<dbReference type="SMART" id="SM00398">
    <property type="entry name" value="HMG"/>
    <property type="match status" value="2"/>
</dbReference>
<evidence type="ECO:0000256" key="1">
    <source>
        <dbReference type="ARBA" id="ARBA00004123"/>
    </source>
</evidence>
<sequence>MPKARKDPNKPKGAKTSFIIFGEKTRADRLEKGETIPTQTEFAKELGNLWKEMSKEEKKPYLDLAAEDKKRFQKEMEGYNPPSDSESDDEDKEPKKKKKRAKKDPNAPKRNVSAYFHFASAIRPKLKADNPTLGVTELAKMIGERWQKLTDSDKKPYENLAAKDRDRYQRELSEYNS</sequence>
<evidence type="ECO:0000256" key="3">
    <source>
        <dbReference type="ARBA" id="ARBA00023125"/>
    </source>
</evidence>
<feature type="region of interest" description="Disordered" evidence="6">
    <location>
        <begin position="61"/>
        <end position="112"/>
    </location>
</feature>
<name>I3V7W5_HYDVU</name>
<dbReference type="Proteomes" id="UP001652625">
    <property type="component" value="Chromosome 12"/>
</dbReference>
<keyword evidence="4 5" id="KW-0539">Nucleus</keyword>
<comment type="subcellular location">
    <subcellularLocation>
        <location evidence="1">Nucleus</location>
    </subcellularLocation>
</comment>
<feature type="compositionally biased region" description="Basic and acidic residues" evidence="6">
    <location>
        <begin position="61"/>
        <end position="77"/>
    </location>
</feature>
<evidence type="ECO:0000313" key="9">
    <source>
        <dbReference type="EMBL" id="CDG72035.1"/>
    </source>
</evidence>
<feature type="region of interest" description="Disordered" evidence="6">
    <location>
        <begin position="1"/>
        <end position="26"/>
    </location>
</feature>
<dbReference type="KEGG" id="hmg:100204109"/>
<evidence type="ECO:0000256" key="6">
    <source>
        <dbReference type="SAM" id="MobiDB-lite"/>
    </source>
</evidence>
<dbReference type="RefSeq" id="XP_002166637.1">
    <property type="nucleotide sequence ID" value="XM_002166601.3"/>
</dbReference>
<evidence type="ECO:0000313" key="8">
    <source>
        <dbReference type="EMBL" id="AFK74879.1"/>
    </source>
</evidence>
<dbReference type="InterPro" id="IPR009071">
    <property type="entry name" value="HMG_box_dom"/>
</dbReference>
<dbReference type="OMA" id="SHAFFGQ"/>
<proteinExistence type="evidence at transcript level"/>
<comment type="similarity">
    <text evidence="2">Belongs to the HMGB family.</text>
</comment>
<dbReference type="GO" id="GO:0005634">
    <property type="term" value="C:nucleus"/>
    <property type="evidence" value="ECO:0007669"/>
    <property type="project" value="UniProtKB-UniRule"/>
</dbReference>
<feature type="domain" description="HMG box" evidence="7">
    <location>
        <begin position="11"/>
        <end position="80"/>
    </location>
</feature>
<dbReference type="GeneID" id="100204109"/>
<dbReference type="PROSITE" id="PS50118">
    <property type="entry name" value="HMG_BOX_2"/>
    <property type="match status" value="2"/>
</dbReference>
<evidence type="ECO:0000313" key="10">
    <source>
        <dbReference type="Proteomes" id="UP001652625"/>
    </source>
</evidence>
<evidence type="ECO:0000256" key="4">
    <source>
        <dbReference type="ARBA" id="ARBA00023242"/>
    </source>
</evidence>
<reference evidence="9" key="2">
    <citation type="journal article" date="2013" name="Genome Biol. Evol.">
        <title>Punctuated emergences of genetic and phenotypic innovations in eumetazoan, bilaterian, euteleostome, and hominidae ancestors.</title>
        <authorList>
            <person name="Wenger Y."/>
            <person name="Galliot B."/>
        </authorList>
    </citation>
    <scope>NUCLEOTIDE SEQUENCE</scope>
    <source>
        <tissue evidence="9">Whole animals</tissue>
    </source>
</reference>
<evidence type="ECO:0000256" key="2">
    <source>
        <dbReference type="ARBA" id="ARBA00008774"/>
    </source>
</evidence>
<organism evidence="8">
    <name type="scientific">Hydra vulgaris</name>
    <name type="common">Hydra</name>
    <name type="synonym">Hydra attenuata</name>
    <dbReference type="NCBI Taxonomy" id="6087"/>
    <lineage>
        <taxon>Eukaryota</taxon>
        <taxon>Metazoa</taxon>
        <taxon>Cnidaria</taxon>
        <taxon>Hydrozoa</taxon>
        <taxon>Hydroidolina</taxon>
        <taxon>Anthoathecata</taxon>
        <taxon>Aplanulata</taxon>
        <taxon>Hydridae</taxon>
        <taxon>Hydra</taxon>
    </lineage>
</organism>
<dbReference type="Pfam" id="PF00505">
    <property type="entry name" value="HMG_box"/>
    <property type="match status" value="1"/>
</dbReference>
<feature type="DNA-binding region" description="HMG box" evidence="5">
    <location>
        <begin position="11"/>
        <end position="80"/>
    </location>
</feature>
<evidence type="ECO:0000259" key="7">
    <source>
        <dbReference type="PROSITE" id="PS50118"/>
    </source>
</evidence>
<feature type="region of interest" description="Disordered" evidence="6">
    <location>
        <begin position="148"/>
        <end position="177"/>
    </location>
</feature>
<dbReference type="SUPFAM" id="SSF47095">
    <property type="entry name" value="HMG-box"/>
    <property type="match status" value="2"/>
</dbReference>
<dbReference type="GO" id="GO:0003677">
    <property type="term" value="F:DNA binding"/>
    <property type="evidence" value="ECO:0007669"/>
    <property type="project" value="UniProtKB-UniRule"/>
</dbReference>
<evidence type="ECO:0000313" key="11">
    <source>
        <dbReference type="RefSeq" id="NP_001274297.1"/>
    </source>
</evidence>
<reference evidence="8 11" key="1">
    <citation type="journal article" date="2012" name="Mol. Biol. Evol.">
        <title>Molecular signatures of the three stem cell lineages in hydra and the emergence of stem cell function at the base of multicellularity.</title>
        <authorList>
            <person name="Hemmrich G."/>
            <person name="Khalturin K."/>
            <person name="Boehm A.M."/>
            <person name="Puchert M."/>
            <person name="Anton-Erxleben F."/>
            <person name="Wittlieb J."/>
            <person name="Klostermeier U.C."/>
            <person name="Rosenstiel P."/>
            <person name="Oberg H.H."/>
            <person name="Domazet-Loso T."/>
            <person name="Sugimoto T."/>
            <person name="Niwa H."/>
            <person name="Bosch T.C."/>
        </authorList>
    </citation>
    <scope>NUCLEOTIDE SEQUENCE</scope>
    <source>
        <strain evidence="8">AEP</strain>
    </source>
</reference>
<feature type="domain" description="HMG box" evidence="7">
    <location>
        <begin position="108"/>
        <end position="176"/>
    </location>
</feature>
<reference evidence="11" key="3">
    <citation type="submission" date="2025-04" db="UniProtKB">
        <authorList>
            <consortium name="RefSeq"/>
        </authorList>
    </citation>
    <scope>IDENTIFICATION</scope>
</reference>
<keyword evidence="3 5" id="KW-0238">DNA-binding</keyword>
<accession>I3V7W5</accession>
<dbReference type="PANTHER" id="PTHR48112:SF32">
    <property type="entry name" value="HIGH MOBILITY GROUP PROTEIN B3"/>
    <property type="match status" value="1"/>
</dbReference>
<protein>
    <submittedName>
        <fullName evidence="9">High mobility group protein B3</fullName>
    </submittedName>
    <submittedName>
        <fullName evidence="11">High mobility group-T protein-like</fullName>
    </submittedName>
    <submittedName>
        <fullName evidence="8">Transcription factor HMG-B3b</fullName>
    </submittedName>
</protein>
<dbReference type="FunFam" id="1.10.30.10:FF:000016">
    <property type="entry name" value="FACT complex subunit SSRP1"/>
    <property type="match status" value="1"/>
</dbReference>
<dbReference type="EMBL" id="JQ994217">
    <property type="protein sequence ID" value="AFK74879.1"/>
    <property type="molecule type" value="mRNA"/>
</dbReference>
<dbReference type="OrthoDB" id="1919336at2759"/>